<evidence type="ECO:0000313" key="2">
    <source>
        <dbReference type="EMBL" id="CAA9364506.1"/>
    </source>
</evidence>
<keyword evidence="2" id="KW-0456">Lyase</keyword>
<name>A0A6J4MU27_9HYPH</name>
<feature type="compositionally biased region" description="Basic residues" evidence="1">
    <location>
        <begin position="1"/>
        <end position="14"/>
    </location>
</feature>
<feature type="non-terminal residue" evidence="2">
    <location>
        <position position="1"/>
    </location>
</feature>
<dbReference type="EMBL" id="CADCUC010000693">
    <property type="protein sequence ID" value="CAA9364506.1"/>
    <property type="molecule type" value="Genomic_DNA"/>
</dbReference>
<sequence length="266" mass="28963">DRHRRKERPRHHRDPRAFRGPQRSGPGQRRCADRGVSRVRPGPGRRGGGLLGRRRGVLRWLGSEICSEPRRSGAPARRSRLPGPRRRRAAWADGPLAPRTHEASHRSGGRPRGRGWNGTGAVVRPEGHGRGRLFRRLLPALGHPAPRRRHGAAAAARRAGQGAGHHPDRPQGRGRGSVSDRALRAHRAQGPGPRGRRGAGPRDRPLPAGMRARRPPIGSAAAWLAGRRGAAARMGHLGPCDRERGRAGRRPLFGRQGAPRGFCEAL</sequence>
<feature type="region of interest" description="Disordered" evidence="1">
    <location>
        <begin position="66"/>
        <end position="214"/>
    </location>
</feature>
<dbReference type="AlphaFoldDB" id="A0A6J4MU27"/>
<protein>
    <submittedName>
        <fullName evidence="2">Enoyl-CoA hydratase @ Enoyl-CoA hydratase EchA5</fullName>
        <ecNumber evidence="2">4.2.1.17</ecNumber>
    </submittedName>
</protein>
<reference evidence="2" key="1">
    <citation type="submission" date="2020-02" db="EMBL/GenBank/DDBJ databases">
        <authorList>
            <person name="Meier V. D."/>
        </authorList>
    </citation>
    <scope>NUCLEOTIDE SEQUENCE</scope>
    <source>
        <strain evidence="2">AVDCRST_MAG90</strain>
    </source>
</reference>
<dbReference type="EC" id="4.2.1.17" evidence="2"/>
<gene>
    <name evidence="2" type="ORF">AVDCRST_MAG90-3264</name>
</gene>
<organism evidence="2">
    <name type="scientific">uncultured Microvirga sp</name>
    <dbReference type="NCBI Taxonomy" id="412392"/>
    <lineage>
        <taxon>Bacteria</taxon>
        <taxon>Pseudomonadati</taxon>
        <taxon>Pseudomonadota</taxon>
        <taxon>Alphaproteobacteria</taxon>
        <taxon>Hyphomicrobiales</taxon>
        <taxon>Methylobacteriaceae</taxon>
        <taxon>Microvirga</taxon>
        <taxon>environmental samples</taxon>
    </lineage>
</organism>
<feature type="non-terminal residue" evidence="2">
    <location>
        <position position="266"/>
    </location>
</feature>
<proteinExistence type="predicted"/>
<feature type="region of interest" description="Disordered" evidence="1">
    <location>
        <begin position="235"/>
        <end position="266"/>
    </location>
</feature>
<feature type="compositionally biased region" description="Basic residues" evidence="1">
    <location>
        <begin position="77"/>
        <end position="89"/>
    </location>
</feature>
<dbReference type="GO" id="GO:0004300">
    <property type="term" value="F:enoyl-CoA hydratase activity"/>
    <property type="evidence" value="ECO:0007669"/>
    <property type="project" value="UniProtKB-EC"/>
</dbReference>
<accession>A0A6J4MU27</accession>
<feature type="compositionally biased region" description="Low complexity" evidence="1">
    <location>
        <begin position="19"/>
        <end position="29"/>
    </location>
</feature>
<evidence type="ECO:0000256" key="1">
    <source>
        <dbReference type="SAM" id="MobiDB-lite"/>
    </source>
</evidence>
<feature type="region of interest" description="Disordered" evidence="1">
    <location>
        <begin position="1"/>
        <end position="54"/>
    </location>
</feature>